<accession>A0ACC2IU95</accession>
<dbReference type="EMBL" id="JAPHNI010000011">
    <property type="protein sequence ID" value="KAJ8118735.1"/>
    <property type="molecule type" value="Genomic_DNA"/>
</dbReference>
<proteinExistence type="predicted"/>
<name>A0ACC2IU95_9PLEO</name>
<comment type="caution">
    <text evidence="1">The sequence shown here is derived from an EMBL/GenBank/DDBJ whole genome shotgun (WGS) entry which is preliminary data.</text>
</comment>
<evidence type="ECO:0000313" key="2">
    <source>
        <dbReference type="Proteomes" id="UP001153331"/>
    </source>
</evidence>
<evidence type="ECO:0000313" key="1">
    <source>
        <dbReference type="EMBL" id="KAJ8118735.1"/>
    </source>
</evidence>
<gene>
    <name evidence="1" type="ORF">OPT61_g349</name>
</gene>
<reference evidence="1" key="1">
    <citation type="submission" date="2022-11" db="EMBL/GenBank/DDBJ databases">
        <title>Genome Sequence of Boeremia exigua.</title>
        <authorList>
            <person name="Buettner E."/>
        </authorList>
    </citation>
    <scope>NUCLEOTIDE SEQUENCE</scope>
    <source>
        <strain evidence="1">CU02</strain>
    </source>
</reference>
<sequence length="1588" mass="180578">MGWANDYEEEEVGYHSCDNSSISDGDNKYEEFSNAESRQQPDSVENDDPDDGFDEDMSGTHGPKTSSEKRRAQNSILKAFADNINAHVTQREVDEALSKSENEEQLSIRDILAKQETAIRITNPRHYQTELFQRAKVENVIAVLDTGSGKTHIATLLLKHILDEELESRAKGSPHKTAFFLVDSVNLVFQQANVLRCGLDQGVEPVCGAMGARLWSKATWTAYLAKNMVIVCTAEVLSQCLMHSFITIAQINLLIFDEAHHAKDNHPYARIMKDYYSHESDPSRRPRLFGMTASPVDVGGLKPGVVVEAAATLERMLCSKIVTVSEEALAANNISRPTEHIAVYHRLHSEFETPFHNKVKAQYGNVKAFHKFFVTSKRVGAELGRWASDMYWSFAFADEQARKLQQREEFQYNKLNGAHVNVEELDTKIQLLKDAASFVQGHDFGTPNLSSSDLSSKVLKLHTWLNLFYERSDEPRCIVFVEQRQTARLLKLIFDHLGGKNVHCDVLVGINSRAGEHNISLRAQILAVSRFRRGELNCMFATSVAEEGLDIPQCNLVVRFDLYRTMIGYVQSRGRARHRNSKYLHMIEDGNHDHRERLMQVRLDEEVMRNFCKGIARDRLLDNLDNDLNESAAFDEKFCPTFVDPISGATLTYRSSLMVLSHFVATLPTPNHETHLQPTYILGAEVDEDSREGPRAGFRCEVILPECSPLTSMRGKVESKKTMARCSAAFAMCLELHKKGHLDSNLLPTTCKILPAMRNAHLALGAKKKGRYPMVIKPEYWEQGRGLVPTTLYLTTIDFDAGLDRSHQPLGILTRSPFPQLPPFPIFLNDGRPSKVVSISATRPFAICGDVLEAITKFTLHIYKDLFNKIYEYDVKKMAYWVVPLPSLDGVETTLQLPQQISFKDVVDYAQILRANEQPSWQWTTETRTDEVLDKFIVDPMNGGRRLYSVSVAADFKPQDPLPAHIPRLSQKFTNSILDFSDAKWAKSRDISKWNQCQPVLNAERIPHRRNHLARLEDKGEGFENLMTLICPQPMRISNIETPFVVTCYMLPVIIHKFESYLIALEACKHVDLKISPALALEALTKDSDNSEDHGEEKINFRSGMGPNYERLEFLGDCFLKMATSISTFVLQPDENEFEFHVRRMLMLCNANLMDTAVGTKKFTFANGEERGLQLYKFIRTEGFSRRTWYPNGYKLLSGKGVGKSEDNWRKLTHNLGDKSIADVCEAFIGATFMQHNHDGRWSPSDWDETVKAVKLFANNPSDHPQSKWSEYYAAYEKPQYQIAESTAAQLDLARKIEVKHPYKFKYPRLLRSAFIHPSQPFMWEQIPNYQRLEFLGDSLLDMAFIKYLYFAYPDKDPQWLTEHKTPMVSNKFLGAVCVKLGWHTHLRQNSALLSSQIRDYVNEVEEAERESNGAVDYWVSVSEPPKCLADVIEAYVAAVFVDSEFDFNSVQDFFQRHLKPFFTDMTLPAYETFASNHPTTRLSRLLGITFGCNDWRMATFPTETCIPGKSKAIAAMVMIHDKVVFHSLGQSGRYARVRASHAALEVLDGLPPFEFRSRFGCDCVEEEGAMDMAEKEKAMKERIGLSI</sequence>
<keyword evidence="2" id="KW-1185">Reference proteome</keyword>
<protein>
    <submittedName>
        <fullName evidence="1">Uncharacterized protein</fullName>
    </submittedName>
</protein>
<dbReference type="Proteomes" id="UP001153331">
    <property type="component" value="Unassembled WGS sequence"/>
</dbReference>
<organism evidence="1 2">
    <name type="scientific">Boeremia exigua</name>
    <dbReference type="NCBI Taxonomy" id="749465"/>
    <lineage>
        <taxon>Eukaryota</taxon>
        <taxon>Fungi</taxon>
        <taxon>Dikarya</taxon>
        <taxon>Ascomycota</taxon>
        <taxon>Pezizomycotina</taxon>
        <taxon>Dothideomycetes</taxon>
        <taxon>Pleosporomycetidae</taxon>
        <taxon>Pleosporales</taxon>
        <taxon>Pleosporineae</taxon>
        <taxon>Didymellaceae</taxon>
        <taxon>Boeremia</taxon>
    </lineage>
</organism>